<keyword evidence="1" id="KW-0687">Ribonucleoprotein</keyword>
<dbReference type="Proteomes" id="UP000568022">
    <property type="component" value="Unassembled WGS sequence"/>
</dbReference>
<name>A0A7W8F9T7_9ACTN</name>
<dbReference type="AlphaFoldDB" id="A0A7W8F9T7"/>
<evidence type="ECO:0000313" key="2">
    <source>
        <dbReference type="Proteomes" id="UP000568022"/>
    </source>
</evidence>
<keyword evidence="1" id="KW-0689">Ribosomal protein</keyword>
<dbReference type="GO" id="GO:0005840">
    <property type="term" value="C:ribosome"/>
    <property type="evidence" value="ECO:0007669"/>
    <property type="project" value="UniProtKB-KW"/>
</dbReference>
<keyword evidence="2" id="KW-1185">Reference proteome</keyword>
<organism evidence="1 2">
    <name type="scientific">Streptomyces griseoloalbus</name>
    <dbReference type="NCBI Taxonomy" id="67303"/>
    <lineage>
        <taxon>Bacteria</taxon>
        <taxon>Bacillati</taxon>
        <taxon>Actinomycetota</taxon>
        <taxon>Actinomycetes</taxon>
        <taxon>Kitasatosporales</taxon>
        <taxon>Streptomycetaceae</taxon>
        <taxon>Streptomyces</taxon>
    </lineage>
</organism>
<evidence type="ECO:0000313" key="1">
    <source>
        <dbReference type="EMBL" id="MBB5128478.1"/>
    </source>
</evidence>
<comment type="caution">
    <text evidence="1">The sequence shown here is derived from an EMBL/GenBank/DDBJ whole genome shotgun (WGS) entry which is preliminary data.</text>
</comment>
<accession>A0A7W8F9T7</accession>
<proteinExistence type="predicted"/>
<gene>
    <name evidence="1" type="ORF">FHS32_005253</name>
</gene>
<dbReference type="EMBL" id="JACHJE010000013">
    <property type="protein sequence ID" value="MBB5128478.1"/>
    <property type="molecule type" value="Genomic_DNA"/>
</dbReference>
<sequence>MTLDKATVDRLAEMFAAGASNKAARRELGIGVDTAARYRAKLGYPPAKQTAPPRSPLTLTEKWATHTRPAEDGHMQWTGRHRPDTGTRVFTHHGREYTARAVAFRIRTGRDPIGYVTAECDHPGCVAPACMEDEPGRTRTRAALADIRGFAAPPDQCTAGHPTAEHWRYERDGRGYCAACHTTRARARKDAA</sequence>
<protein>
    <submittedName>
        <fullName evidence="1">Ribosomal protein L13E</fullName>
    </submittedName>
</protein>
<reference evidence="1 2" key="1">
    <citation type="submission" date="2020-08" db="EMBL/GenBank/DDBJ databases">
        <title>Genomic Encyclopedia of Type Strains, Phase III (KMG-III): the genomes of soil and plant-associated and newly described type strains.</title>
        <authorList>
            <person name="Whitman W."/>
        </authorList>
    </citation>
    <scope>NUCLEOTIDE SEQUENCE [LARGE SCALE GENOMIC DNA]</scope>
    <source>
        <strain evidence="1 2">CECT 3226</strain>
    </source>
</reference>